<feature type="region of interest" description="Disordered" evidence="1">
    <location>
        <begin position="18"/>
        <end position="48"/>
    </location>
</feature>
<dbReference type="Proteomes" id="UP000290809">
    <property type="component" value="Unassembled WGS sequence"/>
</dbReference>
<evidence type="ECO:0000256" key="1">
    <source>
        <dbReference type="SAM" id="MobiDB-lite"/>
    </source>
</evidence>
<dbReference type="STRING" id="6184.A0A430Q9J9"/>
<evidence type="ECO:0000313" key="2">
    <source>
        <dbReference type="EMBL" id="RTG84359.1"/>
    </source>
</evidence>
<sequence>MSEETNKEDVLQMEIVGNDNMDSNNNDNNSNNNNNSSNNENEFTANPESDVKEIVRTFINNTLDKFIEINSKRDSIMSTSSKLNQSSKENGMDLLRMEVQSVRSIVEKLDKHLKLHLTQQTSYEEKLSMLEVKLNEYENISNPTLKQSRSSFVYQDTIQKTERDLIEKNSVGTSMHDLIKTEEMSSVIDRRQSQTKSFSNNKNGTRKLSHENVDNNIHNRINSEEDEWYARQLEEIKHLPIHEILQRILH</sequence>
<feature type="region of interest" description="Disordered" evidence="1">
    <location>
        <begin position="190"/>
        <end position="209"/>
    </location>
</feature>
<protein>
    <submittedName>
        <fullName evidence="2">Uncharacterized protein</fullName>
    </submittedName>
</protein>
<dbReference type="AlphaFoldDB" id="A0A430Q9J9"/>
<feature type="compositionally biased region" description="Low complexity" evidence="1">
    <location>
        <begin position="18"/>
        <end position="41"/>
    </location>
</feature>
<reference evidence="2 3" key="1">
    <citation type="journal article" date="2019" name="PLoS Pathog.">
        <title>Genome sequence of the bovine parasite Schistosoma bovis Tanzania.</title>
        <authorList>
            <person name="Oey H."/>
            <person name="Zakrzewski M."/>
            <person name="Gobert G."/>
            <person name="Gravermann K."/>
            <person name="Stoye J."/>
            <person name="Jones M."/>
            <person name="Mcmanus D."/>
            <person name="Krause L."/>
        </authorList>
    </citation>
    <scope>NUCLEOTIDE SEQUENCE [LARGE SCALE GENOMIC DNA]</scope>
    <source>
        <strain evidence="2 3">TAN1997</strain>
    </source>
</reference>
<comment type="caution">
    <text evidence="2">The sequence shown here is derived from an EMBL/GenBank/DDBJ whole genome shotgun (WGS) entry which is preliminary data.</text>
</comment>
<gene>
    <name evidence="2" type="ORF">DC041_0003847</name>
</gene>
<evidence type="ECO:0000313" key="3">
    <source>
        <dbReference type="Proteomes" id="UP000290809"/>
    </source>
</evidence>
<keyword evidence="3" id="KW-1185">Reference proteome</keyword>
<feature type="compositionally biased region" description="Polar residues" evidence="1">
    <location>
        <begin position="194"/>
        <end position="203"/>
    </location>
</feature>
<accession>A0A430Q9J9</accession>
<proteinExistence type="predicted"/>
<name>A0A430Q9J9_SCHBO</name>
<organism evidence="2 3">
    <name type="scientific">Schistosoma bovis</name>
    <name type="common">Blood fluke</name>
    <dbReference type="NCBI Taxonomy" id="6184"/>
    <lineage>
        <taxon>Eukaryota</taxon>
        <taxon>Metazoa</taxon>
        <taxon>Spiralia</taxon>
        <taxon>Lophotrochozoa</taxon>
        <taxon>Platyhelminthes</taxon>
        <taxon>Trematoda</taxon>
        <taxon>Digenea</taxon>
        <taxon>Strigeidida</taxon>
        <taxon>Schistosomatoidea</taxon>
        <taxon>Schistosomatidae</taxon>
        <taxon>Schistosoma</taxon>
    </lineage>
</organism>
<dbReference type="EMBL" id="QMKO01002198">
    <property type="protein sequence ID" value="RTG84359.1"/>
    <property type="molecule type" value="Genomic_DNA"/>
</dbReference>